<dbReference type="EMBL" id="JBBPBK010000010">
    <property type="protein sequence ID" value="KAK9276271.1"/>
    <property type="molecule type" value="Genomic_DNA"/>
</dbReference>
<comment type="similarity">
    <text evidence="1">Belongs to the remorin family.</text>
</comment>
<feature type="compositionally biased region" description="Basic and acidic residues" evidence="2">
    <location>
        <begin position="153"/>
        <end position="165"/>
    </location>
</feature>
<dbReference type="Pfam" id="PF03763">
    <property type="entry name" value="Remorin_C"/>
    <property type="match status" value="1"/>
</dbReference>
<gene>
    <name evidence="4" type="ORF">L1049_005802</name>
</gene>
<organism evidence="4 5">
    <name type="scientific">Liquidambar formosana</name>
    <name type="common">Formosan gum</name>
    <dbReference type="NCBI Taxonomy" id="63359"/>
    <lineage>
        <taxon>Eukaryota</taxon>
        <taxon>Viridiplantae</taxon>
        <taxon>Streptophyta</taxon>
        <taxon>Embryophyta</taxon>
        <taxon>Tracheophyta</taxon>
        <taxon>Spermatophyta</taxon>
        <taxon>Magnoliopsida</taxon>
        <taxon>eudicotyledons</taxon>
        <taxon>Gunneridae</taxon>
        <taxon>Pentapetalae</taxon>
        <taxon>Saxifragales</taxon>
        <taxon>Altingiaceae</taxon>
        <taxon>Liquidambar</taxon>
    </lineage>
</organism>
<comment type="caution">
    <text evidence="4">The sequence shown here is derived from an EMBL/GenBank/DDBJ whole genome shotgun (WGS) entry which is preliminary data.</text>
</comment>
<evidence type="ECO:0000256" key="1">
    <source>
        <dbReference type="ARBA" id="ARBA00005711"/>
    </source>
</evidence>
<dbReference type="PANTHER" id="PTHR31471">
    <property type="entry name" value="OS02G0116800 PROTEIN"/>
    <property type="match status" value="1"/>
</dbReference>
<feature type="region of interest" description="Disordered" evidence="2">
    <location>
        <begin position="108"/>
        <end position="170"/>
    </location>
</feature>
<feature type="compositionally biased region" description="Basic and acidic residues" evidence="2">
    <location>
        <begin position="75"/>
        <end position="88"/>
    </location>
</feature>
<reference evidence="4 5" key="1">
    <citation type="journal article" date="2024" name="Plant J.">
        <title>Genome sequences and population genomics reveal climatic adaptation and genomic divergence between two closely related sweetgum species.</title>
        <authorList>
            <person name="Xu W.Q."/>
            <person name="Ren C.Q."/>
            <person name="Zhang X.Y."/>
            <person name="Comes H.P."/>
            <person name="Liu X.H."/>
            <person name="Li Y.G."/>
            <person name="Kettle C.J."/>
            <person name="Jalonen R."/>
            <person name="Gaisberger H."/>
            <person name="Ma Y.Z."/>
            <person name="Qiu Y.X."/>
        </authorList>
    </citation>
    <scope>NUCLEOTIDE SEQUENCE [LARGE SCALE GENOMIC DNA]</scope>
    <source>
        <strain evidence="4">Hangzhou</strain>
    </source>
</reference>
<evidence type="ECO:0000256" key="2">
    <source>
        <dbReference type="SAM" id="MobiDB-lite"/>
    </source>
</evidence>
<dbReference type="AlphaFoldDB" id="A0AAP0RGH8"/>
<accession>A0AAP0RGH8</accession>
<proteinExistence type="inferred from homology"/>
<keyword evidence="5" id="KW-1185">Reference proteome</keyword>
<sequence length="185" mass="20812">MGRQPTGAAIEGKMSEKTVRPAPSTKKTPSFADKHLTRTGSTKPERETPKPDLPSTTQPAVPPTGTRRQSSTRPAIEETKADAWEKAEMDKIKKRYETLNSSILSWENQKKTKAKRRMERTESELEQRRAKASQRYRSDMETINKTAGGAKAQAEENRRNQESKVKAKANKIRSTGKVSAKCFCF</sequence>
<dbReference type="InterPro" id="IPR005516">
    <property type="entry name" value="Remorin_C"/>
</dbReference>
<feature type="compositionally biased region" description="Basic and acidic residues" evidence="2">
    <location>
        <begin position="119"/>
        <end position="129"/>
    </location>
</feature>
<feature type="domain" description="Remorin C-terminal" evidence="3">
    <location>
        <begin position="78"/>
        <end position="180"/>
    </location>
</feature>
<evidence type="ECO:0000313" key="5">
    <source>
        <dbReference type="Proteomes" id="UP001415857"/>
    </source>
</evidence>
<name>A0AAP0RGH8_LIQFO</name>
<evidence type="ECO:0000313" key="4">
    <source>
        <dbReference type="EMBL" id="KAK9276271.1"/>
    </source>
</evidence>
<evidence type="ECO:0000259" key="3">
    <source>
        <dbReference type="Pfam" id="PF03763"/>
    </source>
</evidence>
<dbReference type="Proteomes" id="UP001415857">
    <property type="component" value="Unassembled WGS sequence"/>
</dbReference>
<feature type="region of interest" description="Disordered" evidence="2">
    <location>
        <begin position="1"/>
        <end position="88"/>
    </location>
</feature>
<dbReference type="PANTHER" id="PTHR31471:SF51">
    <property type="entry name" value="REMORIN FAMILY PROTEIN"/>
    <property type="match status" value="1"/>
</dbReference>
<protein>
    <recommendedName>
        <fullName evidence="3">Remorin C-terminal domain-containing protein</fullName>
    </recommendedName>
</protein>